<gene>
    <name evidence="1" type="ORF">SAMEA3906487_00103</name>
</gene>
<dbReference type="Proteomes" id="UP000076825">
    <property type="component" value="Chromosome 1"/>
</dbReference>
<dbReference type="KEGG" id="btrm:SAMEA390648700103"/>
<keyword evidence="2" id="KW-1185">Reference proteome</keyword>
<dbReference type="OrthoDB" id="5296079at2"/>
<dbReference type="Pfam" id="PF01745">
    <property type="entry name" value="IPT"/>
    <property type="match status" value="1"/>
</dbReference>
<dbReference type="eggNOG" id="COG0563">
    <property type="taxonomic scope" value="Bacteria"/>
</dbReference>
<dbReference type="InterPro" id="IPR027417">
    <property type="entry name" value="P-loop_NTPase"/>
</dbReference>
<proteinExistence type="predicted"/>
<accession>A0A157QB65</accession>
<name>A0A157QB65_9BORD</name>
<reference evidence="1 2" key="1">
    <citation type="submission" date="2016-04" db="EMBL/GenBank/DDBJ databases">
        <authorList>
            <consortium name="Pathogen Informatics"/>
        </authorList>
    </citation>
    <scope>NUCLEOTIDE SEQUENCE [LARGE SCALE GENOMIC DNA]</scope>
    <source>
        <strain evidence="1 2">H044680328</strain>
    </source>
</reference>
<dbReference type="PATRIC" id="fig|123899.6.peg.95"/>
<protein>
    <submittedName>
        <fullName evidence="1">Topology modulation protein</fullName>
    </submittedName>
</protein>
<dbReference type="PANTHER" id="PTHR37816">
    <property type="entry name" value="YALI0E33011P"/>
    <property type="match status" value="1"/>
</dbReference>
<evidence type="ECO:0000313" key="2">
    <source>
        <dbReference type="Proteomes" id="UP000076825"/>
    </source>
</evidence>
<dbReference type="Gene3D" id="3.40.50.300">
    <property type="entry name" value="P-loop containing nucleotide triphosphate hydrolases"/>
    <property type="match status" value="1"/>
</dbReference>
<evidence type="ECO:0000313" key="1">
    <source>
        <dbReference type="EMBL" id="SAI66119.1"/>
    </source>
</evidence>
<dbReference type="SUPFAM" id="SSF52540">
    <property type="entry name" value="P-loop containing nucleoside triphosphate hydrolases"/>
    <property type="match status" value="1"/>
</dbReference>
<dbReference type="PANTHER" id="PTHR37816:SF1">
    <property type="entry name" value="TOXIN"/>
    <property type="match status" value="1"/>
</dbReference>
<dbReference type="GeneID" id="56588474"/>
<dbReference type="STRING" id="123899.SAMEA3906487_00103"/>
<dbReference type="InterPro" id="IPR052922">
    <property type="entry name" value="Cytidylate_Kinase-2"/>
</dbReference>
<sequence length="193" mass="21522">MSRRTAPVATLASLGPRVCILGPSGSGKSTLAQAIGQQRGMPVVHLDRFYHQLDSDWVPRPAGEFAALHDAAIGEPVWIMEGNYSITLPQRLARATGVIVLDVSTARSLWRYVRRACFDAQRHGGLDSGRDSVKWHMIRHIWRSTPVNRRRYRALAATLEIPVVRLPSAHAVAAAYRSWQLSRPQALDKDRRA</sequence>
<organism evidence="1 2">
    <name type="scientific">Bordetella trematum</name>
    <dbReference type="NCBI Taxonomy" id="123899"/>
    <lineage>
        <taxon>Bacteria</taxon>
        <taxon>Pseudomonadati</taxon>
        <taxon>Pseudomonadota</taxon>
        <taxon>Betaproteobacteria</taxon>
        <taxon>Burkholderiales</taxon>
        <taxon>Alcaligenaceae</taxon>
        <taxon>Bordetella</taxon>
    </lineage>
</organism>
<dbReference type="EMBL" id="LT546645">
    <property type="protein sequence ID" value="SAI66119.1"/>
    <property type="molecule type" value="Genomic_DNA"/>
</dbReference>
<dbReference type="AlphaFoldDB" id="A0A157QB65"/>
<dbReference type="RefSeq" id="WP_063491361.1">
    <property type="nucleotide sequence ID" value="NZ_CP016340.1"/>
</dbReference>